<feature type="repeat" description="HEAT" evidence="2">
    <location>
        <begin position="365"/>
        <end position="402"/>
    </location>
</feature>
<dbReference type="PANTHER" id="PTHR12658:SF0">
    <property type="entry name" value="TUBULIN-SPECIFIC CHAPERONE D"/>
    <property type="match status" value="1"/>
</dbReference>
<feature type="domain" description="Tubulin-folding cofactor D ARM repeats" evidence="4">
    <location>
        <begin position="352"/>
        <end position="545"/>
    </location>
</feature>
<dbReference type="AlphaFoldDB" id="A0A4Q1BS00"/>
<evidence type="ECO:0000313" key="5">
    <source>
        <dbReference type="EMBL" id="RXK40761.1"/>
    </source>
</evidence>
<dbReference type="GO" id="GO:0007023">
    <property type="term" value="P:post-chaperonin tubulin folding pathway"/>
    <property type="evidence" value="ECO:0007669"/>
    <property type="project" value="InterPro"/>
</dbReference>
<evidence type="ECO:0000256" key="1">
    <source>
        <dbReference type="ARBA" id="ARBA00023186"/>
    </source>
</evidence>
<dbReference type="PANTHER" id="PTHR12658">
    <property type="entry name" value="BETA-TUBULIN COFACTOR D"/>
    <property type="match status" value="1"/>
</dbReference>
<dbReference type="OrthoDB" id="1735853at2759"/>
<dbReference type="PROSITE" id="PS50077">
    <property type="entry name" value="HEAT_REPEAT"/>
    <property type="match status" value="1"/>
</dbReference>
<dbReference type="Proteomes" id="UP000289152">
    <property type="component" value="Unassembled WGS sequence"/>
</dbReference>
<evidence type="ECO:0000259" key="3">
    <source>
        <dbReference type="Pfam" id="PF12612"/>
    </source>
</evidence>
<dbReference type="SUPFAM" id="SSF48371">
    <property type="entry name" value="ARM repeat"/>
    <property type="match status" value="1"/>
</dbReference>
<evidence type="ECO:0000256" key="2">
    <source>
        <dbReference type="PROSITE-ProRule" id="PRU00103"/>
    </source>
</evidence>
<dbReference type="InterPro" id="IPR022577">
    <property type="entry name" value="TBCD_C"/>
</dbReference>
<keyword evidence="1" id="KW-0143">Chaperone</keyword>
<organism evidence="5 6">
    <name type="scientific">Tremella mesenterica</name>
    <name type="common">Jelly fungus</name>
    <dbReference type="NCBI Taxonomy" id="5217"/>
    <lineage>
        <taxon>Eukaryota</taxon>
        <taxon>Fungi</taxon>
        <taxon>Dikarya</taxon>
        <taxon>Basidiomycota</taxon>
        <taxon>Agaricomycotina</taxon>
        <taxon>Tremellomycetes</taxon>
        <taxon>Tremellales</taxon>
        <taxon>Tremellaceae</taxon>
        <taxon>Tremella</taxon>
    </lineage>
</organism>
<dbReference type="VEuPathDB" id="FungiDB:TREMEDRAFT_26174"/>
<dbReference type="FunCoup" id="A0A4Q1BS00">
    <property type="interactions" value="424"/>
</dbReference>
<dbReference type="Gene3D" id="1.25.10.10">
    <property type="entry name" value="Leucine-rich Repeat Variant"/>
    <property type="match status" value="2"/>
</dbReference>
<accession>A0A4Q1BS00</accession>
<dbReference type="GO" id="GO:0048487">
    <property type="term" value="F:beta-tubulin binding"/>
    <property type="evidence" value="ECO:0007669"/>
    <property type="project" value="InterPro"/>
</dbReference>
<keyword evidence="6" id="KW-1185">Reference proteome</keyword>
<reference evidence="5 6" key="1">
    <citation type="submission" date="2016-06" db="EMBL/GenBank/DDBJ databases">
        <title>Evolution of pathogenesis and genome organization in the Tremellales.</title>
        <authorList>
            <person name="Cuomo C."/>
            <person name="Litvintseva A."/>
            <person name="Heitman J."/>
            <person name="Chen Y."/>
            <person name="Sun S."/>
            <person name="Springer D."/>
            <person name="Dromer F."/>
            <person name="Young S."/>
            <person name="Zeng Q."/>
            <person name="Chapman S."/>
            <person name="Gujja S."/>
            <person name="Saif S."/>
            <person name="Birren B."/>
        </authorList>
    </citation>
    <scope>NUCLEOTIDE SEQUENCE [LARGE SCALE GENOMIC DNA]</scope>
    <source>
        <strain evidence="5 6">ATCC 28783</strain>
    </source>
</reference>
<dbReference type="STRING" id="5217.A0A4Q1BS00"/>
<dbReference type="Pfam" id="PF23579">
    <property type="entry name" value="ARM_TBCD"/>
    <property type="match status" value="1"/>
</dbReference>
<gene>
    <name evidence="5" type="ORF">M231_02013</name>
</gene>
<dbReference type="GO" id="GO:0007021">
    <property type="term" value="P:tubulin complex assembly"/>
    <property type="evidence" value="ECO:0007669"/>
    <property type="project" value="InterPro"/>
</dbReference>
<dbReference type="EMBL" id="SDIL01000015">
    <property type="protein sequence ID" value="RXK40761.1"/>
    <property type="molecule type" value="Genomic_DNA"/>
</dbReference>
<dbReference type="InterPro" id="IPR011989">
    <property type="entry name" value="ARM-like"/>
</dbReference>
<dbReference type="Pfam" id="PF12612">
    <property type="entry name" value="TFCD_C"/>
    <property type="match status" value="1"/>
</dbReference>
<sequence>MSLGDFVVTASPLEDDSDPTYTHFAHRNEFINLLTRLVSVDVTHSPSEVEEQAEVAIVKSLGSILDFYLPLPGLLDPSLGEILSPLLDKLSSALDLLVNESELIVNAARLHRLGQVINWLVKVRGWKANVPHFPSDIKYINLLVSLLSPSSNRPSSSTTPLLIHHPLLCSQDAWELRAVLLLWLAMLLTVPFNLSVFSIDQSTSSSLDLVSKNILFSVPTAVLARQVIVLSIPLLDRPGKEGVYAALVLARLYSREDVVNSLPGFLNFARQSIQEGDREAEANLIASLFAFLAFLPAMMRSERLKMMVEFEDWLLDYLSGTRTAASSGLIRKLAVKTKGRWWLARLGSTTYKSGEVDMPEGLETIIDSLMSGLSDKDTIVRYSSAKYLARLAALLPPELAHQIVMATLELYNGTEDIPVILSDFGAIIDPARWHGVCLASAELARRGLLKNDAISGAITWGLRALSFDLRRSSHSIGANVRDAAAYLLWSISRACTAEEIAPYAEKMATSMVCVACFDREVGVRRAASAAFQEGVGRLGLYPEGIDVLGHTDFFSVSVRRAAFTEAAPAVAKHEVYRRQMREHLHHITLRHWDTSMRTLAGGALRCILDLGDVSDLQDSLEREINNLISVDPTSVHGALVALLGISTLDKSSQSQRLIISEALSTIRSGVFLSPVGGDILKATCELFTTCLSQEALNLPEVTKVLDLVILSSMRRREAECHEAVADVYTRLSELTDPTDLIIKLINDLKSIRPPQRQSAALSLGHIRHLTHSQLMRKAIEALLRQLDSSTKADVETRRNTIRSLTDICLQTSSSQLIVDSSTFKTVFNTIIKGLDDYSTDQRGDVGSWIRIVSLRSLGRIIPAAVVDERVLGLVSQVEFDEMIGGMIKQSLEKLGPVRAAAACALASVRSCAVGIWDWEGIDCLRYDGDEDSFRYVDPRHWFTSPLPLLRTKYRLYVLSGLTQSIGTSLSSDNVAFESLSIYMGQHSEVVHDVMRDLSGLLKENINTNRIFLPVMGTLTRLLNIGFMPDPSVTKRILLVGCKGLDKMKSIERIMTTMRLVLSLLNLFLTFPLSEQTSSSLAEPSTINKETFSYQMTSSVPGKTKSFTGEDITSMFNQITQKIGLFLNHRFPRIRAMCAEELYLILSDSGNDVLEDLLLETVWTKEVGDVPDKVVAMLDSLSLNRGDEIHMR</sequence>
<feature type="domain" description="Tubulin-folding cofactor D C-terminal" evidence="3">
    <location>
        <begin position="881"/>
        <end position="1049"/>
    </location>
</feature>
<evidence type="ECO:0000259" key="4">
    <source>
        <dbReference type="Pfam" id="PF25767"/>
    </source>
</evidence>
<protein>
    <submittedName>
        <fullName evidence="5">Uncharacterized protein</fullName>
    </submittedName>
</protein>
<dbReference type="InterPro" id="IPR021133">
    <property type="entry name" value="HEAT_type_2"/>
</dbReference>
<dbReference type="InterPro" id="IPR016024">
    <property type="entry name" value="ARM-type_fold"/>
</dbReference>
<proteinExistence type="predicted"/>
<evidence type="ECO:0000313" key="6">
    <source>
        <dbReference type="Proteomes" id="UP000289152"/>
    </source>
</evidence>
<comment type="caution">
    <text evidence="5">The sequence shown here is derived from an EMBL/GenBank/DDBJ whole genome shotgun (WGS) entry which is preliminary data.</text>
</comment>
<name>A0A4Q1BS00_TREME</name>
<dbReference type="Pfam" id="PF25767">
    <property type="entry name" value="ARM_TBCD_2nd"/>
    <property type="match status" value="1"/>
</dbReference>
<dbReference type="InterPro" id="IPR033162">
    <property type="entry name" value="TBCD"/>
</dbReference>
<dbReference type="InterPro" id="IPR058033">
    <property type="entry name" value="ARM_TBCD_2nd"/>
</dbReference>
<dbReference type="GO" id="GO:0005096">
    <property type="term" value="F:GTPase activator activity"/>
    <property type="evidence" value="ECO:0007669"/>
    <property type="project" value="InterPro"/>
</dbReference>
<dbReference type="InParanoid" id="A0A4Q1BS00"/>
<dbReference type="GO" id="GO:0000226">
    <property type="term" value="P:microtubule cytoskeleton organization"/>
    <property type="evidence" value="ECO:0007669"/>
    <property type="project" value="TreeGrafter"/>
</dbReference>